<dbReference type="AlphaFoldDB" id="A0A3B1DRB2"/>
<dbReference type="PANTHER" id="PTHR11527">
    <property type="entry name" value="HEAT-SHOCK PROTEIN 20 FAMILY MEMBER"/>
    <property type="match status" value="1"/>
</dbReference>
<gene>
    <name evidence="2" type="ORF">MNBD_PLANCTO02-3053</name>
</gene>
<dbReference type="EMBL" id="UOGL01000242">
    <property type="protein sequence ID" value="VAX38674.1"/>
    <property type="molecule type" value="Genomic_DNA"/>
</dbReference>
<dbReference type="Gene3D" id="2.60.40.790">
    <property type="match status" value="1"/>
</dbReference>
<dbReference type="InterPro" id="IPR031107">
    <property type="entry name" value="Small_HSP"/>
</dbReference>
<protein>
    <recommendedName>
        <fullName evidence="1">SHSP domain-containing protein</fullName>
    </recommendedName>
</protein>
<name>A0A3B1DRB2_9ZZZZ</name>
<dbReference type="PROSITE" id="PS01031">
    <property type="entry name" value="SHSP"/>
    <property type="match status" value="1"/>
</dbReference>
<reference evidence="2" key="1">
    <citation type="submission" date="2018-06" db="EMBL/GenBank/DDBJ databases">
        <authorList>
            <person name="Zhirakovskaya E."/>
        </authorList>
    </citation>
    <scope>NUCLEOTIDE SEQUENCE</scope>
</reference>
<evidence type="ECO:0000313" key="2">
    <source>
        <dbReference type="EMBL" id="VAX38674.1"/>
    </source>
</evidence>
<organism evidence="2">
    <name type="scientific">hydrothermal vent metagenome</name>
    <dbReference type="NCBI Taxonomy" id="652676"/>
    <lineage>
        <taxon>unclassified sequences</taxon>
        <taxon>metagenomes</taxon>
        <taxon>ecological metagenomes</taxon>
    </lineage>
</organism>
<dbReference type="Pfam" id="PF00011">
    <property type="entry name" value="HSP20"/>
    <property type="match status" value="1"/>
</dbReference>
<dbReference type="InterPro" id="IPR008978">
    <property type="entry name" value="HSP20-like_chaperone"/>
</dbReference>
<sequence length="148" mass="17033">MPVYRWGATWDVLHDLEREVDRLLLGAEFSFPGIRLGRQFPAVNFYETETEYILTAELPGMVAEDLELTIAAGILTLKGQREIPESISEERFRRQERFHGSWQRSISLPGQVQEEILTASFKEGVLEIHLPKVEKTEPRQIHVTDGNE</sequence>
<proteinExistence type="predicted"/>
<feature type="domain" description="SHSP" evidence="1">
    <location>
        <begin position="34"/>
        <end position="147"/>
    </location>
</feature>
<accession>A0A3B1DRB2</accession>
<evidence type="ECO:0000259" key="1">
    <source>
        <dbReference type="PROSITE" id="PS01031"/>
    </source>
</evidence>
<dbReference type="SUPFAM" id="SSF49764">
    <property type="entry name" value="HSP20-like chaperones"/>
    <property type="match status" value="1"/>
</dbReference>
<dbReference type="InterPro" id="IPR002068">
    <property type="entry name" value="A-crystallin/Hsp20_dom"/>
</dbReference>
<dbReference type="CDD" id="cd06464">
    <property type="entry name" value="ACD_sHsps-like"/>
    <property type="match status" value="1"/>
</dbReference>